<reference evidence="3 4" key="1">
    <citation type="journal article" date="2015" name="Genome Announc.">
        <title>Expanding the biotechnology potential of lactobacilli through comparative genomics of 213 strains and associated genera.</title>
        <authorList>
            <person name="Sun Z."/>
            <person name="Harris H.M."/>
            <person name="McCann A."/>
            <person name="Guo C."/>
            <person name="Argimon S."/>
            <person name="Zhang W."/>
            <person name="Yang X."/>
            <person name="Jeffery I.B."/>
            <person name="Cooney J.C."/>
            <person name="Kagawa T.F."/>
            <person name="Liu W."/>
            <person name="Song Y."/>
            <person name="Salvetti E."/>
            <person name="Wrobel A."/>
            <person name="Rasinkangas P."/>
            <person name="Parkhill J."/>
            <person name="Rea M.C."/>
            <person name="O'Sullivan O."/>
            <person name="Ritari J."/>
            <person name="Douillard F.P."/>
            <person name="Paul Ross R."/>
            <person name="Yang R."/>
            <person name="Briner A.E."/>
            <person name="Felis G.E."/>
            <person name="de Vos W.M."/>
            <person name="Barrangou R."/>
            <person name="Klaenhammer T.R."/>
            <person name="Caufield P.W."/>
            <person name="Cui Y."/>
            <person name="Zhang H."/>
            <person name="O'Toole P.W."/>
        </authorList>
    </citation>
    <scope>NUCLEOTIDE SEQUENCE [LARGE SCALE GENOMIC DNA]</scope>
    <source>
        <strain evidence="3 4">DSM 12744</strain>
    </source>
</reference>
<evidence type="ECO:0000259" key="2">
    <source>
        <dbReference type="Pfam" id="PF02629"/>
    </source>
</evidence>
<dbReference type="GO" id="GO:0004776">
    <property type="term" value="F:succinate-CoA ligase (GDP-forming) activity"/>
    <property type="evidence" value="ECO:0007669"/>
    <property type="project" value="TreeGrafter"/>
</dbReference>
<gene>
    <name evidence="3" type="ORF">FD09_GL000067</name>
</gene>
<dbReference type="Gene3D" id="3.40.50.261">
    <property type="entry name" value="Succinyl-CoA synthetase domains"/>
    <property type="match status" value="2"/>
</dbReference>
<dbReference type="Pfam" id="PF02629">
    <property type="entry name" value="CoA_binding"/>
    <property type="match status" value="1"/>
</dbReference>
<dbReference type="OrthoDB" id="6193532at2"/>
<dbReference type="InterPro" id="IPR024033">
    <property type="entry name" value="OXTCase_su_AllG_h-dom"/>
</dbReference>
<keyword evidence="4" id="KW-1185">Reference proteome</keyword>
<dbReference type="InterPro" id="IPR003781">
    <property type="entry name" value="CoA-bd"/>
</dbReference>
<dbReference type="PATRIC" id="fig|1423792.3.peg.69"/>
<dbReference type="AlphaFoldDB" id="A0A0R1NBM8"/>
<dbReference type="Gene3D" id="3.90.1710.10">
    <property type="entry name" value="Enterococcus faecalis V583 domain"/>
    <property type="match status" value="1"/>
</dbReference>
<dbReference type="NCBIfam" id="NF004760">
    <property type="entry name" value="PRK06091.1"/>
    <property type="match status" value="1"/>
</dbReference>
<name>A0A0R1NBM8_9LACO</name>
<dbReference type="Proteomes" id="UP000051330">
    <property type="component" value="Unassembled WGS sequence"/>
</dbReference>
<evidence type="ECO:0000313" key="3">
    <source>
        <dbReference type="EMBL" id="KRL14419.1"/>
    </source>
</evidence>
<dbReference type="PANTHER" id="PTHR11117:SF24">
    <property type="entry name" value="PROTEIN FDRA"/>
    <property type="match status" value="1"/>
</dbReference>
<evidence type="ECO:0000313" key="4">
    <source>
        <dbReference type="Proteomes" id="UP000051330"/>
    </source>
</evidence>
<comment type="caution">
    <text evidence="3">The sequence shown here is derived from an EMBL/GenBank/DDBJ whole genome shotgun (WGS) entry which is preliminary data.</text>
</comment>
<dbReference type="Gene3D" id="3.90.1700.10">
    <property type="entry name" value="v583 domain like"/>
    <property type="match status" value="1"/>
</dbReference>
<dbReference type="SUPFAM" id="SSF52210">
    <property type="entry name" value="Succinyl-CoA synthetase domains"/>
    <property type="match status" value="2"/>
</dbReference>
<dbReference type="InterPro" id="IPR016102">
    <property type="entry name" value="Succinyl-CoA_synth-like"/>
</dbReference>
<dbReference type="GO" id="GO:0009361">
    <property type="term" value="C:succinate-CoA ligase complex (ADP-forming)"/>
    <property type="evidence" value="ECO:0007669"/>
    <property type="project" value="TreeGrafter"/>
</dbReference>
<evidence type="ECO:0008006" key="5">
    <source>
        <dbReference type="Google" id="ProtNLM"/>
    </source>
</evidence>
<dbReference type="InterPro" id="IPR005811">
    <property type="entry name" value="SUCC_ACL_C"/>
</dbReference>
<dbReference type="Gene3D" id="3.40.50.720">
    <property type="entry name" value="NAD(P)-binding Rossmann-like Domain"/>
    <property type="match status" value="1"/>
</dbReference>
<dbReference type="EMBL" id="AZEC01000001">
    <property type="protein sequence ID" value="KRL14419.1"/>
    <property type="molecule type" value="Genomic_DNA"/>
</dbReference>
<dbReference type="GO" id="GO:0006099">
    <property type="term" value="P:tricarboxylic acid cycle"/>
    <property type="evidence" value="ECO:0007669"/>
    <property type="project" value="TreeGrafter"/>
</dbReference>
<feature type="domain" description="CoA-binding" evidence="2">
    <location>
        <begin position="193"/>
        <end position="288"/>
    </location>
</feature>
<proteinExistence type="predicted"/>
<dbReference type="InterPro" id="IPR009499">
    <property type="entry name" value="AllG-like"/>
</dbReference>
<organism evidence="3 4">
    <name type="scientific">Schleiferilactobacillus perolens DSM 12744</name>
    <dbReference type="NCBI Taxonomy" id="1423792"/>
    <lineage>
        <taxon>Bacteria</taxon>
        <taxon>Bacillati</taxon>
        <taxon>Bacillota</taxon>
        <taxon>Bacilli</taxon>
        <taxon>Lactobacillales</taxon>
        <taxon>Lactobacillaceae</taxon>
        <taxon>Schleiferilactobacillus</taxon>
    </lineage>
</organism>
<protein>
    <recommendedName>
        <fullName evidence="5">Acyl-CoA synthetase FdrA</fullName>
    </recommendedName>
</protein>
<dbReference type="STRING" id="1423792.FD09_GL000067"/>
<dbReference type="GO" id="GO:0005829">
    <property type="term" value="C:cytosol"/>
    <property type="evidence" value="ECO:0007669"/>
    <property type="project" value="TreeGrafter"/>
</dbReference>
<dbReference type="PANTHER" id="PTHR11117">
    <property type="entry name" value="SUCCINYL-COA LIGASE SUBUNIT ALPHA"/>
    <property type="match status" value="1"/>
</dbReference>
<dbReference type="RefSeq" id="WP_083487353.1">
    <property type="nucleotide sequence ID" value="NZ_AZEC01000001.1"/>
</dbReference>
<dbReference type="Pfam" id="PF00549">
    <property type="entry name" value="Ligase_CoA"/>
    <property type="match status" value="1"/>
</dbReference>
<dbReference type="Gene3D" id="1.10.10.660">
    <property type="entry name" value="conserved protein of unknown function from Enterococcus faecalis V583"/>
    <property type="match status" value="1"/>
</dbReference>
<sequence>MLYTVVKDNSYQDSISLMMLTTTLSDMAGVNKVQVMMGTDANKDIFREAGLLTDEASKAQPSDMMIVMDVDQESRQQAVLDAIEAYFNDMAQKKSQVGSSEDAHVTNWQDALDALPDANVALISVPGIYAADEIDNALDHNLNAFVFSDNVSLADEARLKKKAHEKGLLVMGPDCGTGIISGVPMAFANVVRPGNMSLVGASGTGIQEVTTAIERLGGGVIHAIGTGGRDLSTKVGARTMMDALVGLANHDQTEVIGVISKPPAKEVRDEVVQLLHDIQKPVVAIFLGEKPDHHEEDVYLAHTLEETAKIMLDLAAGKPVQENYYSAKPLTPVVPALVGKKIKGLYSGGTLAYEAGMMISEALNLGGIISAEGYVLKSDGYDVIDLGDDIYTQGRPHPMIDPSIRIEKIAALANDPDTGVILLDDVLGYGTHPDMASALAPAIKSAIELAAQDGRELHFVGTIVGTNEDPQDYGEQERVLTEAGVTVCATDAEAVRYALNLVGKDIQEPNKAVVPYTAAIRPLPEISESVLDMLYTKPRVINVGVESFNEPITKFGGQSVQFDWKPVAGGDQKMIHLLKKIKQVQQVEKDNEEILTAFKQAIPYLIDVVPAKSVISELNGNHKVLLHAGPPIDFEDMTNPMQGSCVGAALFEGWAENEDDAWRLLRSGEVQFMPCHSVRAVGPMGGITSANMPVMVIENRLKNNLAFCTLNEGIGKVLRFGAYSQEVVDRLDWMRDVLGPTLSAAIKPTGGLNINVMMAKAITMGDEFHQRNIAASLVFLKEVAPLIIQLDIPEDTKRQVIQFLADTDQFFLNIMMATGKSIVDAARMQKVGTIVTTMTRNGRDFGIRIGGMGDQWFTAPVNTPQGLFFTGFSQADANPDIGDSAIAETVGFGGMSMIAAPGVTRFVGAGGFADAQKISNEMMQISTEHNPNFTIPTWDFQGTPLGIDIVKVVETGITPIINTGIAGKVAGTGQVGAGTVRAPLDCFKKALVAYAAKLGITADDEEQAVQATVTV</sequence>
<dbReference type="GO" id="GO:0004775">
    <property type="term" value="F:succinate-CoA ligase (ADP-forming) activity"/>
    <property type="evidence" value="ECO:0007669"/>
    <property type="project" value="TreeGrafter"/>
</dbReference>
<evidence type="ECO:0000259" key="1">
    <source>
        <dbReference type="Pfam" id="PF00549"/>
    </source>
</evidence>
<dbReference type="Pfam" id="PF06545">
    <property type="entry name" value="AllG"/>
    <property type="match status" value="1"/>
</dbReference>
<accession>A0A0R1NBM8</accession>
<feature type="domain" description="ATP-citrate synthase/succinyl-CoA ligase C-terminal" evidence="1">
    <location>
        <begin position="345"/>
        <end position="498"/>
    </location>
</feature>